<dbReference type="Proteomes" id="UP000278746">
    <property type="component" value="Unassembled WGS sequence"/>
</dbReference>
<dbReference type="SUPFAM" id="SSF52540">
    <property type="entry name" value="P-loop containing nucleoside triphosphate hydrolases"/>
    <property type="match status" value="1"/>
</dbReference>
<dbReference type="InterPro" id="IPR025669">
    <property type="entry name" value="AAA_dom"/>
</dbReference>
<comment type="caution">
    <text evidence="4">The sequence shown here is derived from an EMBL/GenBank/DDBJ whole genome shotgun (WGS) entry which is preliminary data.</text>
</comment>
<organism evidence="4 5">
    <name type="scientific">Alteribacter keqinensis</name>
    <dbReference type="NCBI Taxonomy" id="2483800"/>
    <lineage>
        <taxon>Bacteria</taxon>
        <taxon>Bacillati</taxon>
        <taxon>Bacillota</taxon>
        <taxon>Bacilli</taxon>
        <taxon>Bacillales</taxon>
        <taxon>Bacillaceae</taxon>
        <taxon>Alteribacter</taxon>
    </lineage>
</organism>
<dbReference type="CDD" id="cd02038">
    <property type="entry name" value="FlhG-like"/>
    <property type="match status" value="1"/>
</dbReference>
<dbReference type="InterPro" id="IPR050625">
    <property type="entry name" value="ParA/MinD_ATPase"/>
</dbReference>
<gene>
    <name evidence="4" type="ORF">EBO34_06465</name>
</gene>
<evidence type="ECO:0000313" key="4">
    <source>
        <dbReference type="EMBL" id="RNA69576.1"/>
    </source>
</evidence>
<dbReference type="OrthoDB" id="9816297at2"/>
<evidence type="ECO:0000313" key="5">
    <source>
        <dbReference type="Proteomes" id="UP000278746"/>
    </source>
</evidence>
<keyword evidence="1" id="KW-0547">Nucleotide-binding</keyword>
<keyword evidence="5" id="KW-1185">Reference proteome</keyword>
<dbReference type="GO" id="GO:0051782">
    <property type="term" value="P:negative regulation of cell division"/>
    <property type="evidence" value="ECO:0007669"/>
    <property type="project" value="TreeGrafter"/>
</dbReference>
<dbReference type="Gene3D" id="3.40.50.300">
    <property type="entry name" value="P-loop containing nucleotide triphosphate hydrolases"/>
    <property type="match status" value="1"/>
</dbReference>
<dbReference type="PANTHER" id="PTHR43384">
    <property type="entry name" value="SEPTUM SITE-DETERMINING PROTEIN MIND HOMOLOG, CHLOROPLASTIC-RELATED"/>
    <property type="match status" value="1"/>
</dbReference>
<evidence type="ECO:0000259" key="3">
    <source>
        <dbReference type="Pfam" id="PF13614"/>
    </source>
</evidence>
<protein>
    <submittedName>
        <fullName evidence="4">MinD/ParA family protein</fullName>
    </submittedName>
</protein>
<dbReference type="EMBL" id="RHIB01000001">
    <property type="protein sequence ID" value="RNA69576.1"/>
    <property type="molecule type" value="Genomic_DNA"/>
</dbReference>
<dbReference type="InterPro" id="IPR025501">
    <property type="entry name" value="MinD_FleN"/>
</dbReference>
<dbReference type="GO" id="GO:0016887">
    <property type="term" value="F:ATP hydrolysis activity"/>
    <property type="evidence" value="ECO:0007669"/>
    <property type="project" value="TreeGrafter"/>
</dbReference>
<dbReference type="GO" id="GO:0005524">
    <property type="term" value="F:ATP binding"/>
    <property type="evidence" value="ECO:0007669"/>
    <property type="project" value="UniProtKB-KW"/>
</dbReference>
<dbReference type="RefSeq" id="WP_122897093.1">
    <property type="nucleotide sequence ID" value="NZ_RHIB01000001.1"/>
</dbReference>
<accession>A0A3M7TVB7</accession>
<dbReference type="PIRSF" id="PIRSF003092">
    <property type="entry name" value="MinD"/>
    <property type="match status" value="1"/>
</dbReference>
<dbReference type="GO" id="GO:0009898">
    <property type="term" value="C:cytoplasmic side of plasma membrane"/>
    <property type="evidence" value="ECO:0007669"/>
    <property type="project" value="TreeGrafter"/>
</dbReference>
<keyword evidence="2" id="KW-0067">ATP-binding</keyword>
<proteinExistence type="predicted"/>
<dbReference type="InterPro" id="IPR027417">
    <property type="entry name" value="P-loop_NTPase"/>
</dbReference>
<dbReference type="Pfam" id="PF13614">
    <property type="entry name" value="AAA_31"/>
    <property type="match status" value="1"/>
</dbReference>
<dbReference type="GO" id="GO:0005829">
    <property type="term" value="C:cytosol"/>
    <property type="evidence" value="ECO:0007669"/>
    <property type="project" value="TreeGrafter"/>
</dbReference>
<feature type="domain" description="AAA" evidence="3">
    <location>
        <begin position="32"/>
        <end position="190"/>
    </location>
</feature>
<sequence>MYSDQAAQLRKSMKKQASTFPIREKMKKNTARVLAVVSGKGGVGKSNFTVNFSLSLIEQHKKVLIIDLDLGMANIDILLGKASRYSMIDMIEQRMRAGDIIETTEEGLSYIAGGTALSEIYELNENDLDFFLRQLEGLENEYDVIILDLGAGINRGGTQMVMAAHDVIVVTTPEPTAMTDGYGMIKYIHKQNPSLPVHLLVNQCKNKEHAAHLAANLTQVCDSFLGKKIEFFGFLPKDEAVWNAVCAQKPFMSAAPQCKVSKAMKEIAGRFCGEPSGTNENSFVKKLKGWLKKR</sequence>
<evidence type="ECO:0000256" key="2">
    <source>
        <dbReference type="ARBA" id="ARBA00022840"/>
    </source>
</evidence>
<dbReference type="InterPro" id="IPR033875">
    <property type="entry name" value="FlhG"/>
</dbReference>
<dbReference type="AlphaFoldDB" id="A0A3M7TVB7"/>
<reference evidence="4 5" key="1">
    <citation type="submission" date="2018-10" db="EMBL/GenBank/DDBJ databases">
        <title>Bacillus Keqinensis sp. nov., a moderately halophilic bacterium isolated from a saline-alkaline lake.</title>
        <authorList>
            <person name="Wang H."/>
        </authorList>
    </citation>
    <scope>NUCLEOTIDE SEQUENCE [LARGE SCALE GENOMIC DNA]</scope>
    <source>
        <strain evidence="4 5">KQ-3</strain>
    </source>
</reference>
<dbReference type="PANTHER" id="PTHR43384:SF4">
    <property type="entry name" value="CELLULOSE BIOSYNTHESIS PROTEIN BCSQ-RELATED"/>
    <property type="match status" value="1"/>
</dbReference>
<name>A0A3M7TVB7_9BACI</name>
<evidence type="ECO:0000256" key="1">
    <source>
        <dbReference type="ARBA" id="ARBA00022741"/>
    </source>
</evidence>